<dbReference type="RefSeq" id="WP_092764487.1">
    <property type="nucleotide sequence ID" value="NZ_FNZQ01000007.1"/>
</dbReference>
<proteinExistence type="predicted"/>
<feature type="region of interest" description="Disordered" evidence="1">
    <location>
        <begin position="1"/>
        <end position="30"/>
    </location>
</feature>
<feature type="transmembrane region" description="Helical" evidence="2">
    <location>
        <begin position="105"/>
        <end position="123"/>
    </location>
</feature>
<sequence length="299" mass="31984">MAQRFGGEFSPTGQKTDARGKITTSPAPTLKSPLRGRARTTILMALSVIPVIFAFGQPGPVGLAMNLAAAAAIFGGAVLTREGLKAEAAWAERRIARRPAVPRKIFGAVVLGIGVALATASGLSGLLSGLVYGVVAGVLHIVSFGLDPMSDKGMEGVDTFQTERVARSIAEAEKHLTAMNDAVLRARDREATARVASLSAKAREMFRTVEDDPRDLTSARKFLGVYLMGARDATVKFADLYAARKDADVKADYFNLLDDLERGIEAKRETLLISDRTDLDVEIEVLRDRLKADGLPTGD</sequence>
<evidence type="ECO:0000313" key="4">
    <source>
        <dbReference type="Proteomes" id="UP000199283"/>
    </source>
</evidence>
<reference evidence="3 4" key="1">
    <citation type="submission" date="2016-10" db="EMBL/GenBank/DDBJ databases">
        <authorList>
            <person name="de Groot N.N."/>
        </authorList>
    </citation>
    <scope>NUCLEOTIDE SEQUENCE [LARGE SCALE GENOMIC DNA]</scope>
    <source>
        <strain evidence="3 4">DSM 14858</strain>
    </source>
</reference>
<dbReference type="Pfam" id="PF10112">
    <property type="entry name" value="Halogen_Hydrol"/>
    <property type="match status" value="1"/>
</dbReference>
<feature type="transmembrane region" description="Helical" evidence="2">
    <location>
        <begin position="63"/>
        <end position="84"/>
    </location>
</feature>
<keyword evidence="2" id="KW-0812">Transmembrane</keyword>
<name>A0A1H7RT13_9RHOB</name>
<keyword evidence="4" id="KW-1185">Reference proteome</keyword>
<dbReference type="STRING" id="188906.SAMN04488526_3129"/>
<accession>A0A1H7RT13</accession>
<feature type="transmembrane region" description="Helical" evidence="2">
    <location>
        <begin position="40"/>
        <end position="57"/>
    </location>
</feature>
<protein>
    <submittedName>
        <fullName evidence="3">5-bromo-4-chloroindolyl phosphate hydrolysis protein</fullName>
    </submittedName>
</protein>
<keyword evidence="2" id="KW-1133">Transmembrane helix</keyword>
<dbReference type="EMBL" id="FNZQ01000007">
    <property type="protein sequence ID" value="SEL63343.1"/>
    <property type="molecule type" value="Genomic_DNA"/>
</dbReference>
<organism evidence="3 4">
    <name type="scientific">Jannaschia helgolandensis</name>
    <dbReference type="NCBI Taxonomy" id="188906"/>
    <lineage>
        <taxon>Bacteria</taxon>
        <taxon>Pseudomonadati</taxon>
        <taxon>Pseudomonadota</taxon>
        <taxon>Alphaproteobacteria</taxon>
        <taxon>Rhodobacterales</taxon>
        <taxon>Roseobacteraceae</taxon>
        <taxon>Jannaschia</taxon>
    </lineage>
</organism>
<gene>
    <name evidence="3" type="ORF">SAMN04488526_3129</name>
</gene>
<keyword evidence="2" id="KW-0472">Membrane</keyword>
<evidence type="ECO:0000313" key="3">
    <source>
        <dbReference type="EMBL" id="SEL63343.1"/>
    </source>
</evidence>
<dbReference type="InterPro" id="IPR018770">
    <property type="entry name" value="ChloroindolylP_hydrolase"/>
</dbReference>
<dbReference type="Proteomes" id="UP000199283">
    <property type="component" value="Unassembled WGS sequence"/>
</dbReference>
<evidence type="ECO:0000256" key="1">
    <source>
        <dbReference type="SAM" id="MobiDB-lite"/>
    </source>
</evidence>
<dbReference type="AlphaFoldDB" id="A0A1H7RT13"/>
<evidence type="ECO:0000256" key="2">
    <source>
        <dbReference type="SAM" id="Phobius"/>
    </source>
</evidence>
<dbReference type="OrthoDB" id="7375296at2"/>